<organism evidence="2 3">
    <name type="scientific">Corynebacterium pollutisoli</name>
    <dbReference type="NCBI Taxonomy" id="1610489"/>
    <lineage>
        <taxon>Bacteria</taxon>
        <taxon>Bacillati</taxon>
        <taxon>Actinomycetota</taxon>
        <taxon>Actinomycetes</taxon>
        <taxon>Mycobacteriales</taxon>
        <taxon>Corynebacteriaceae</taxon>
        <taxon>Corynebacterium</taxon>
    </lineage>
</organism>
<proteinExistence type="predicted"/>
<evidence type="ECO:0008006" key="4">
    <source>
        <dbReference type="Google" id="ProtNLM"/>
    </source>
</evidence>
<evidence type="ECO:0000313" key="3">
    <source>
        <dbReference type="Proteomes" id="UP000568696"/>
    </source>
</evidence>
<dbReference type="EMBL" id="JAAYSN010000290">
    <property type="protein sequence ID" value="NLP40125.1"/>
    <property type="molecule type" value="Genomic_DNA"/>
</dbReference>
<feature type="non-terminal residue" evidence="2">
    <location>
        <position position="268"/>
    </location>
</feature>
<feature type="chain" id="PRO_5039554599" description="Surface-anchored protein" evidence="1">
    <location>
        <begin position="27"/>
        <end position="268"/>
    </location>
</feature>
<gene>
    <name evidence="2" type="ORF">GX356_10490</name>
</gene>
<reference evidence="2 3" key="1">
    <citation type="journal article" date="2020" name="Biotechnol. Biofuels">
        <title>New insights from the biogas microbiome by comprehensive genome-resolved metagenomics of nearly 1600 species originating from multiple anaerobic digesters.</title>
        <authorList>
            <person name="Campanaro S."/>
            <person name="Treu L."/>
            <person name="Rodriguez-R L.M."/>
            <person name="Kovalovszki A."/>
            <person name="Ziels R.M."/>
            <person name="Maus I."/>
            <person name="Zhu X."/>
            <person name="Kougias P.G."/>
            <person name="Basile A."/>
            <person name="Luo G."/>
            <person name="Schluter A."/>
            <person name="Konstantinidis K.T."/>
            <person name="Angelidaki I."/>
        </authorList>
    </citation>
    <scope>NUCLEOTIDE SEQUENCE [LARGE SCALE GENOMIC DNA]</scope>
    <source>
        <strain evidence="2">AS23ysBPME_344</strain>
    </source>
</reference>
<comment type="caution">
    <text evidence="2">The sequence shown here is derived from an EMBL/GenBank/DDBJ whole genome shotgun (WGS) entry which is preliminary data.</text>
</comment>
<dbReference type="AlphaFoldDB" id="A0A7X8RHN7"/>
<feature type="signal peptide" evidence="1">
    <location>
        <begin position="1"/>
        <end position="26"/>
    </location>
</feature>
<name>A0A7X8RHN7_9CORY</name>
<dbReference type="Proteomes" id="UP000568696">
    <property type="component" value="Unassembled WGS sequence"/>
</dbReference>
<evidence type="ECO:0000313" key="2">
    <source>
        <dbReference type="EMBL" id="NLP40125.1"/>
    </source>
</evidence>
<evidence type="ECO:0000256" key="1">
    <source>
        <dbReference type="SAM" id="SignalP"/>
    </source>
</evidence>
<protein>
    <recommendedName>
        <fullName evidence="4">Surface-anchored protein</fullName>
    </recommendedName>
</protein>
<keyword evidence="1" id="KW-0732">Signal</keyword>
<sequence>MKRLVSVLLTASALSLPLIDAPSATAEPASCTVVVDAGHIIRDGHQDVRVLPDGSVIVRDGTTDRPSGTFSVAVPETARTAVPRPGFEHAYFLDQAQDPNLPWFGFSTEEIGSDASVSLEVDGPGRMVAWLTGRDDSFVLDSADRSLSYPIQAGQHVHVNWAFSHPGAYQVTFRIAVDGQDRELQTIFLIGDEIISAAGSGLLELPCPGTRSASTSVPGRLASDITGLTNDFTTLDRAWVKLTEDVARVITPPSTPATPTPPPGTPSP</sequence>
<dbReference type="NCBIfam" id="TIGR03769">
    <property type="entry name" value="P_ac_wall_RPT"/>
    <property type="match status" value="1"/>
</dbReference>
<dbReference type="NCBIfam" id="NF038134">
    <property type="entry name" value="choice_anch_M"/>
    <property type="match status" value="1"/>
</dbReference>
<accession>A0A7X8RHN7</accession>
<dbReference type="InterPro" id="IPR022435">
    <property type="entry name" value="Surface-anchored_actinobac"/>
</dbReference>